<evidence type="ECO:0000313" key="2">
    <source>
        <dbReference type="EMBL" id="MBD3918929.1"/>
    </source>
</evidence>
<evidence type="ECO:0000313" key="3">
    <source>
        <dbReference type="Proteomes" id="UP000609346"/>
    </source>
</evidence>
<sequence length="128" mass="13966">MMNTTSMTASYNRMNVRTTTRGRSTQGARLNKAQKQALMVVLKWGFALAFAVILFCGALMVMTEAMSDQPAEPTAGESVVYVAPGDTLWSIASATSDGDIRERVFEIKTRNNLDSDVLKSGQMLIIPV</sequence>
<organism evidence="2 3">
    <name type="scientific">Paenibacillus terricola</name>
    <dbReference type="NCBI Taxonomy" id="2763503"/>
    <lineage>
        <taxon>Bacteria</taxon>
        <taxon>Bacillati</taxon>
        <taxon>Bacillota</taxon>
        <taxon>Bacilli</taxon>
        <taxon>Bacillales</taxon>
        <taxon>Paenibacillaceae</taxon>
        <taxon>Paenibacillus</taxon>
    </lineage>
</organism>
<gene>
    <name evidence="2" type="ORF">H8B09_09210</name>
</gene>
<dbReference type="EMBL" id="JACXZA010000002">
    <property type="protein sequence ID" value="MBD3918929.1"/>
    <property type="molecule type" value="Genomic_DNA"/>
</dbReference>
<name>A0ABR8MWL9_9BACL</name>
<dbReference type="Proteomes" id="UP000609346">
    <property type="component" value="Unassembled WGS sequence"/>
</dbReference>
<protein>
    <submittedName>
        <fullName evidence="2">LysM peptidoglycan-binding domain-containing protein</fullName>
    </submittedName>
</protein>
<dbReference type="InterPro" id="IPR036779">
    <property type="entry name" value="LysM_dom_sf"/>
</dbReference>
<dbReference type="CDD" id="cd00118">
    <property type="entry name" value="LysM"/>
    <property type="match status" value="1"/>
</dbReference>
<dbReference type="Pfam" id="PF01476">
    <property type="entry name" value="LysM"/>
    <property type="match status" value="1"/>
</dbReference>
<dbReference type="RefSeq" id="WP_224753423.1">
    <property type="nucleotide sequence ID" value="NZ_JACXZA010000002.1"/>
</dbReference>
<proteinExistence type="predicted"/>
<reference evidence="2 3" key="1">
    <citation type="submission" date="2020-09" db="EMBL/GenBank/DDBJ databases">
        <title>Paenibacillus sp. strain PR3 16S rRNA gene Genome sequencing and assembly.</title>
        <authorList>
            <person name="Kim J."/>
        </authorList>
    </citation>
    <scope>NUCLEOTIDE SEQUENCE [LARGE SCALE GENOMIC DNA]</scope>
    <source>
        <strain evidence="2 3">PR3</strain>
    </source>
</reference>
<accession>A0ABR8MWL9</accession>
<evidence type="ECO:0000259" key="1">
    <source>
        <dbReference type="PROSITE" id="PS51782"/>
    </source>
</evidence>
<dbReference type="Gene3D" id="3.10.350.10">
    <property type="entry name" value="LysM domain"/>
    <property type="match status" value="1"/>
</dbReference>
<dbReference type="InterPro" id="IPR018392">
    <property type="entry name" value="LysM"/>
</dbReference>
<dbReference type="SMART" id="SM00257">
    <property type="entry name" value="LysM"/>
    <property type="match status" value="1"/>
</dbReference>
<dbReference type="SUPFAM" id="SSF54106">
    <property type="entry name" value="LysM domain"/>
    <property type="match status" value="1"/>
</dbReference>
<dbReference type="PROSITE" id="PS51782">
    <property type="entry name" value="LYSM"/>
    <property type="match status" value="1"/>
</dbReference>
<keyword evidence="3" id="KW-1185">Reference proteome</keyword>
<feature type="domain" description="LysM" evidence="1">
    <location>
        <begin position="78"/>
        <end position="126"/>
    </location>
</feature>
<comment type="caution">
    <text evidence="2">The sequence shown here is derived from an EMBL/GenBank/DDBJ whole genome shotgun (WGS) entry which is preliminary data.</text>
</comment>